<feature type="transmembrane region" description="Helical" evidence="9">
    <location>
        <begin position="68"/>
        <end position="88"/>
    </location>
</feature>
<dbReference type="OrthoDB" id="6617147at2759"/>
<evidence type="ECO:0000256" key="7">
    <source>
        <dbReference type="ARBA" id="ARBA00023170"/>
    </source>
</evidence>
<dbReference type="AlphaFoldDB" id="A0A7M6UML8"/>
<evidence type="ECO:0000256" key="3">
    <source>
        <dbReference type="ARBA" id="ARBA00022692"/>
    </source>
</evidence>
<evidence type="ECO:0000256" key="6">
    <source>
        <dbReference type="ARBA" id="ARBA00023136"/>
    </source>
</evidence>
<evidence type="ECO:0000256" key="9">
    <source>
        <dbReference type="RuleBase" id="RU351113"/>
    </source>
</evidence>
<evidence type="ECO:0000313" key="11">
    <source>
        <dbReference type="Proteomes" id="UP000002358"/>
    </source>
</evidence>
<keyword evidence="6 9" id="KW-0472">Membrane</keyword>
<feature type="transmembrane region" description="Helical" evidence="9">
    <location>
        <begin position="38"/>
        <end position="62"/>
    </location>
</feature>
<keyword evidence="7 9" id="KW-0675">Receptor</keyword>
<dbReference type="GeneID" id="100463042"/>
<dbReference type="GO" id="GO:0004984">
    <property type="term" value="F:olfactory receptor activity"/>
    <property type="evidence" value="ECO:0007669"/>
    <property type="project" value="InterPro"/>
</dbReference>
<feature type="transmembrane region" description="Helical" evidence="9">
    <location>
        <begin position="196"/>
        <end position="222"/>
    </location>
</feature>
<accession>A0A7M6UML8</accession>
<keyword evidence="3 9" id="KW-0812">Transmembrane</keyword>
<comment type="caution">
    <text evidence="9">Lacks conserved residue(s) required for the propagation of feature annotation.</text>
</comment>
<organism evidence="10 11">
    <name type="scientific">Nasonia vitripennis</name>
    <name type="common">Parasitic wasp</name>
    <dbReference type="NCBI Taxonomy" id="7425"/>
    <lineage>
        <taxon>Eukaryota</taxon>
        <taxon>Metazoa</taxon>
        <taxon>Ecdysozoa</taxon>
        <taxon>Arthropoda</taxon>
        <taxon>Hexapoda</taxon>
        <taxon>Insecta</taxon>
        <taxon>Pterygota</taxon>
        <taxon>Neoptera</taxon>
        <taxon>Endopterygota</taxon>
        <taxon>Hymenoptera</taxon>
        <taxon>Apocrita</taxon>
        <taxon>Proctotrupomorpha</taxon>
        <taxon>Chalcidoidea</taxon>
        <taxon>Pteromalidae</taxon>
        <taxon>Pteromalinae</taxon>
        <taxon>Nasonia</taxon>
    </lineage>
</organism>
<proteinExistence type="inferred from homology"/>
<dbReference type="EnsemblMetazoa" id="NM_001190546">
    <property type="protein sequence ID" value="NP_001177475"/>
    <property type="gene ID" value="GeneID_100463042"/>
</dbReference>
<evidence type="ECO:0000256" key="8">
    <source>
        <dbReference type="ARBA" id="ARBA00023224"/>
    </source>
</evidence>
<evidence type="ECO:0000256" key="2">
    <source>
        <dbReference type="ARBA" id="ARBA00022606"/>
    </source>
</evidence>
<evidence type="ECO:0000256" key="4">
    <source>
        <dbReference type="ARBA" id="ARBA00022725"/>
    </source>
</evidence>
<evidence type="ECO:0000256" key="1">
    <source>
        <dbReference type="ARBA" id="ARBA00004141"/>
    </source>
</evidence>
<dbReference type="RefSeq" id="NP_001177475.1">
    <property type="nucleotide sequence ID" value="NM_001190546.1"/>
</dbReference>
<dbReference type="InterPro" id="IPR004117">
    <property type="entry name" value="7tm6_olfct_rcpt"/>
</dbReference>
<dbReference type="Pfam" id="PF02949">
    <property type="entry name" value="7tm_6"/>
    <property type="match status" value="1"/>
</dbReference>
<feature type="transmembrane region" description="Helical" evidence="9">
    <location>
        <begin position="302"/>
        <end position="326"/>
    </location>
</feature>
<protein>
    <recommendedName>
        <fullName evidence="9">Odorant receptor</fullName>
    </recommendedName>
</protein>
<comment type="subcellular location">
    <subcellularLocation>
        <location evidence="9">Cell membrane</location>
        <topology evidence="9">Multi-pass membrane protein</topology>
    </subcellularLocation>
    <subcellularLocation>
        <location evidence="1">Membrane</location>
        <topology evidence="1">Multi-pass membrane protein</topology>
    </subcellularLocation>
</comment>
<dbReference type="GO" id="GO:0005886">
    <property type="term" value="C:plasma membrane"/>
    <property type="evidence" value="ECO:0007669"/>
    <property type="project" value="UniProtKB-SubCell"/>
</dbReference>
<feature type="transmembrane region" description="Helical" evidence="9">
    <location>
        <begin position="274"/>
        <end position="296"/>
    </location>
</feature>
<evidence type="ECO:0000256" key="5">
    <source>
        <dbReference type="ARBA" id="ARBA00022989"/>
    </source>
</evidence>
<dbReference type="PANTHER" id="PTHR21137">
    <property type="entry name" value="ODORANT RECEPTOR"/>
    <property type="match status" value="1"/>
</dbReference>
<sequence>MARKEEGFDVAVGFSRFFMRLHGIWPGDTSSKFTWARFAFVPPAVIILMFINIPQTVQIFFVGGDLNAILDILTLANVPLGIALAKILGVSYNHNILRQLIVSVSGDWKHTTKKSELQVMWRNARISRTFSILFIGLAEVTVLANTARMFYILYSTRSEAESSGIKNYKKPLYYTGKFPYDAQSSPNFEITWVMQILATILAAGSFMAVDALFVTLVLHLCAQLTNLQTAFRKIGEDKHEKEVDFMSKLSKLMKRHRKINEFADIIEYSFNMMFLFQVMSSTFLLCLQGYLFVILISSQKVILVELIFMVYFIICSSCSIFVYCYVAEILREESLQLGNAIFYSKWYNLPANKARLLIIAILRVQKPLELSAGKFCIFSLNLFCNIVKTSAGYISVLLAVRDKIVQP</sequence>
<keyword evidence="2 9" id="KW-0716">Sensory transduction</keyword>
<feature type="transmembrane region" description="Helical" evidence="9">
    <location>
        <begin position="130"/>
        <end position="154"/>
    </location>
</feature>
<dbReference type="InParanoid" id="A0A7M6UML8"/>
<keyword evidence="8 9" id="KW-0807">Transducer</keyword>
<dbReference type="GO" id="GO:0005549">
    <property type="term" value="F:odorant binding"/>
    <property type="evidence" value="ECO:0007669"/>
    <property type="project" value="InterPro"/>
</dbReference>
<keyword evidence="4 9" id="KW-0552">Olfaction</keyword>
<evidence type="ECO:0000313" key="10">
    <source>
        <dbReference type="EnsemblMetazoa" id="NP_001177475"/>
    </source>
</evidence>
<keyword evidence="11" id="KW-1185">Reference proteome</keyword>
<keyword evidence="5 9" id="KW-1133">Transmembrane helix</keyword>
<dbReference type="Proteomes" id="UP000002358">
    <property type="component" value="Chromosome 5"/>
</dbReference>
<dbReference type="KEGG" id="nvi:100463042"/>
<reference evidence="10" key="1">
    <citation type="submission" date="2021-01" db="UniProtKB">
        <authorList>
            <consortium name="EnsemblMetazoa"/>
        </authorList>
    </citation>
    <scope>IDENTIFICATION</scope>
</reference>
<name>A0A7M6UML8_NASVI</name>
<dbReference type="CTD" id="110678539"/>
<dbReference type="SMR" id="A0A7M6UML8"/>
<comment type="similarity">
    <text evidence="9">Belongs to the insect chemoreceptor superfamily. Heteromeric odorant receptor channel (TC 1.A.69) family.</text>
</comment>
<dbReference type="PANTHER" id="PTHR21137:SF42">
    <property type="entry name" value="ODORANT RECEPTOR 83A"/>
    <property type="match status" value="1"/>
</dbReference>
<dbReference type="FunCoup" id="A0A7M6UML8">
    <property type="interactions" value="108"/>
</dbReference>
<dbReference type="GO" id="GO:0007165">
    <property type="term" value="P:signal transduction"/>
    <property type="evidence" value="ECO:0007669"/>
    <property type="project" value="UniProtKB-KW"/>
</dbReference>